<dbReference type="GO" id="GO:0005524">
    <property type="term" value="F:ATP binding"/>
    <property type="evidence" value="ECO:0007669"/>
    <property type="project" value="UniProtKB-UniRule"/>
</dbReference>
<feature type="binding site" evidence="8">
    <location>
        <position position="259"/>
    </location>
    <ligand>
        <name>substrate</name>
        <note>ligand shared with subunit alpha</note>
    </ligand>
</feature>
<dbReference type="Gene3D" id="3.30.470.20">
    <property type="entry name" value="ATP-grasp fold, B domain"/>
    <property type="match status" value="1"/>
</dbReference>
<evidence type="ECO:0000256" key="8">
    <source>
        <dbReference type="HAMAP-Rule" id="MF_00558"/>
    </source>
</evidence>
<dbReference type="FunFam" id="3.30.1490.20:FF:000014">
    <property type="entry name" value="Succinate--CoA ligase [ADP-forming] subunit beta"/>
    <property type="match status" value="1"/>
</dbReference>
<feature type="binding site" evidence="8">
    <location>
        <position position="194"/>
    </location>
    <ligand>
        <name>Mg(2+)</name>
        <dbReference type="ChEBI" id="CHEBI:18420"/>
    </ligand>
</feature>
<dbReference type="HAMAP" id="MF_00558">
    <property type="entry name" value="Succ_CoA_beta"/>
    <property type="match status" value="1"/>
</dbReference>
<keyword evidence="3 8" id="KW-0436">Ligase</keyword>
<feature type="binding site" evidence="8">
    <location>
        <position position="48"/>
    </location>
    <ligand>
        <name>ATP</name>
        <dbReference type="ChEBI" id="CHEBI:30616"/>
    </ligand>
</feature>
<evidence type="ECO:0000256" key="3">
    <source>
        <dbReference type="ARBA" id="ARBA00022598"/>
    </source>
</evidence>
<dbReference type="NCBIfam" id="TIGR01016">
    <property type="entry name" value="sucCoAbeta"/>
    <property type="match status" value="1"/>
</dbReference>
<dbReference type="InterPro" id="IPR013650">
    <property type="entry name" value="ATP-grasp_succ-CoA_synth-type"/>
</dbReference>
<dbReference type="GO" id="GO:0004775">
    <property type="term" value="F:succinate-CoA ligase (ADP-forming) activity"/>
    <property type="evidence" value="ECO:0007669"/>
    <property type="project" value="UniProtKB-UniRule"/>
</dbReference>
<name>A0A2T0VBR5_9MICO</name>
<dbReference type="Gene3D" id="3.30.1490.20">
    <property type="entry name" value="ATP-grasp fold, A domain"/>
    <property type="match status" value="1"/>
</dbReference>
<dbReference type="UniPathway" id="UPA00223">
    <property type="reaction ID" value="UER00999"/>
</dbReference>
<accession>A0A2T0VBR5</accession>
<dbReference type="FunFam" id="3.30.470.20:FF:000002">
    <property type="entry name" value="Succinate--CoA ligase [ADP-forming] subunit beta"/>
    <property type="match status" value="1"/>
</dbReference>
<feature type="binding site" evidence="8">
    <location>
        <position position="97"/>
    </location>
    <ligand>
        <name>ATP</name>
        <dbReference type="ChEBI" id="CHEBI:30616"/>
    </ligand>
</feature>
<proteinExistence type="inferred from homology"/>
<dbReference type="Pfam" id="PF08442">
    <property type="entry name" value="ATP-grasp_2"/>
    <property type="match status" value="1"/>
</dbReference>
<comment type="similarity">
    <text evidence="1 8">Belongs to the succinate/malate CoA ligase beta subunit family.</text>
</comment>
<evidence type="ECO:0000256" key="5">
    <source>
        <dbReference type="ARBA" id="ARBA00022741"/>
    </source>
</evidence>
<dbReference type="PANTHER" id="PTHR11815">
    <property type="entry name" value="SUCCINYL-COA SYNTHETASE BETA CHAIN"/>
    <property type="match status" value="1"/>
</dbReference>
<dbReference type="NCBIfam" id="NF001913">
    <property type="entry name" value="PRK00696.1"/>
    <property type="match status" value="1"/>
</dbReference>
<evidence type="ECO:0000313" key="10">
    <source>
        <dbReference type="EMBL" id="PRY67626.1"/>
    </source>
</evidence>
<keyword evidence="4 8" id="KW-0479">Metal-binding</keyword>
<comment type="caution">
    <text evidence="8">Lacks conserved residue(s) required for the propagation of feature annotation.</text>
</comment>
<comment type="subunit">
    <text evidence="8">Heterotetramer of two alpha and two beta subunits.</text>
</comment>
<dbReference type="EC" id="6.2.1.5" evidence="8"/>
<dbReference type="SUPFAM" id="SSF52210">
    <property type="entry name" value="Succinyl-CoA synthetase domains"/>
    <property type="match status" value="1"/>
</dbReference>
<dbReference type="GO" id="GO:0042709">
    <property type="term" value="C:succinate-CoA ligase complex"/>
    <property type="evidence" value="ECO:0007669"/>
    <property type="project" value="TreeGrafter"/>
</dbReference>
<feature type="binding site" evidence="8">
    <location>
        <position position="102"/>
    </location>
    <ligand>
        <name>ATP</name>
        <dbReference type="ChEBI" id="CHEBI:30616"/>
    </ligand>
</feature>
<sequence length="390" mass="40674">MSSVDLFEYQARDLFESYGVPVLAGITADTPEEARAAAIKLGGIVVVKAQVKVGGRGKAGGVKVAKSPDEAFEAAEAILGLDIKGHVVKRVMVAAGARIAQEFYFSVLLDRSNRSFLSMASVEGGMEIEILAVEKPEALARVEVDPIAGIDHDKALDIARQAGFPDELLEKIAPVIGRLWAVFKEEDATLVEVNPLVLTETGEIIALDGKVTLDENAGFRHDNHHALEDAGDVDPLEAKAKANDLNYVKLDGQVGIIGNGAGLVMSTLDVVSYAGEKHGGVRPANFLDIGGGASAEVMAAGLDVILGDPQVKSVFVNVFGGITSCDAVANGIVGALAKLGDAATKPLVVRLDGNNVVEGRQILEDAAHPLVTVVDTMDEAADKAAELANA</sequence>
<keyword evidence="2 8" id="KW-0816">Tricarboxylic acid cycle</keyword>
<dbReference type="EMBL" id="PVTL01000006">
    <property type="protein sequence ID" value="PRY67626.1"/>
    <property type="molecule type" value="Genomic_DNA"/>
</dbReference>
<comment type="cofactor">
    <cofactor evidence="8">
        <name>Mg(2+)</name>
        <dbReference type="ChEBI" id="CHEBI:18420"/>
    </cofactor>
    <text evidence="8">Binds 1 Mg(2+) ion per subunit.</text>
</comment>
<keyword evidence="11" id="KW-1185">Reference proteome</keyword>
<dbReference type="InterPro" id="IPR016102">
    <property type="entry name" value="Succinyl-CoA_synth-like"/>
</dbReference>
<feature type="domain" description="ATP-grasp" evidence="9">
    <location>
        <begin position="12"/>
        <end position="244"/>
    </location>
</feature>
<dbReference type="GO" id="GO:0000287">
    <property type="term" value="F:magnesium ion binding"/>
    <property type="evidence" value="ECO:0007669"/>
    <property type="project" value="UniProtKB-UniRule"/>
</dbReference>
<dbReference type="Proteomes" id="UP000237983">
    <property type="component" value="Unassembled WGS sequence"/>
</dbReference>
<dbReference type="AlphaFoldDB" id="A0A2T0VBR5"/>
<comment type="caution">
    <text evidence="10">The sequence shown here is derived from an EMBL/GenBank/DDBJ whole genome shotgun (WGS) entry which is preliminary data.</text>
</comment>
<feature type="binding site" evidence="8">
    <location>
        <begin position="321"/>
        <end position="323"/>
    </location>
    <ligand>
        <name>substrate</name>
        <note>ligand shared with subunit alpha</note>
    </ligand>
</feature>
<feature type="binding site" evidence="8">
    <location>
        <begin position="55"/>
        <end position="57"/>
    </location>
    <ligand>
        <name>ATP</name>
        <dbReference type="ChEBI" id="CHEBI:30616"/>
    </ligand>
</feature>
<dbReference type="PROSITE" id="PS01217">
    <property type="entry name" value="SUCCINYL_COA_LIG_3"/>
    <property type="match status" value="1"/>
</dbReference>
<comment type="catalytic activity">
    <reaction evidence="8">
        <text>succinate + ATP + CoA = succinyl-CoA + ADP + phosphate</text>
        <dbReference type="Rhea" id="RHEA:17661"/>
        <dbReference type="ChEBI" id="CHEBI:30031"/>
        <dbReference type="ChEBI" id="CHEBI:30616"/>
        <dbReference type="ChEBI" id="CHEBI:43474"/>
        <dbReference type="ChEBI" id="CHEBI:57287"/>
        <dbReference type="ChEBI" id="CHEBI:57292"/>
        <dbReference type="ChEBI" id="CHEBI:456216"/>
        <dbReference type="EC" id="6.2.1.5"/>
    </reaction>
</comment>
<dbReference type="SUPFAM" id="SSF56059">
    <property type="entry name" value="Glutathione synthetase ATP-binding domain-like"/>
    <property type="match status" value="1"/>
</dbReference>
<keyword evidence="6 8" id="KW-0067">ATP-binding</keyword>
<dbReference type="GO" id="GO:0005829">
    <property type="term" value="C:cytosol"/>
    <property type="evidence" value="ECO:0007669"/>
    <property type="project" value="TreeGrafter"/>
</dbReference>
<dbReference type="Pfam" id="PF00549">
    <property type="entry name" value="Ligase_CoA"/>
    <property type="match status" value="1"/>
</dbReference>
<dbReference type="FunFam" id="3.40.50.261:FF:000007">
    <property type="entry name" value="Succinate--CoA ligase [ADP-forming] subunit beta"/>
    <property type="match status" value="1"/>
</dbReference>
<dbReference type="InterPro" id="IPR005811">
    <property type="entry name" value="SUCC_ACL_C"/>
</dbReference>
<dbReference type="InterPro" id="IPR011761">
    <property type="entry name" value="ATP-grasp"/>
</dbReference>
<feature type="binding site" evidence="8">
    <location>
        <position position="208"/>
    </location>
    <ligand>
        <name>Mg(2+)</name>
        <dbReference type="ChEBI" id="CHEBI:18420"/>
    </ligand>
</feature>
<gene>
    <name evidence="8" type="primary">sucC</name>
    <name evidence="10" type="ORF">B0I08_106233</name>
</gene>
<keyword evidence="5 8" id="KW-0547">Nucleotide-binding</keyword>
<dbReference type="GO" id="GO:0006099">
    <property type="term" value="P:tricarboxylic acid cycle"/>
    <property type="evidence" value="ECO:0007669"/>
    <property type="project" value="UniProtKB-UniRule"/>
</dbReference>
<comment type="function">
    <text evidence="8">Succinyl-CoA synthetase functions in the citric acid cycle (TCA), coupling the hydrolysis of succinyl-CoA to the synthesis of either ATP or GTP and thus represents the only step of substrate-level phosphorylation in the TCA. The beta subunit provides nucleotide specificity of the enzyme and binds the substrate succinate, while the binding sites for coenzyme A and phosphate are found in the alpha subunit.</text>
</comment>
<comment type="catalytic activity">
    <reaction evidence="8">
        <text>GTP + succinate + CoA = succinyl-CoA + GDP + phosphate</text>
        <dbReference type="Rhea" id="RHEA:22120"/>
        <dbReference type="ChEBI" id="CHEBI:30031"/>
        <dbReference type="ChEBI" id="CHEBI:37565"/>
        <dbReference type="ChEBI" id="CHEBI:43474"/>
        <dbReference type="ChEBI" id="CHEBI:57287"/>
        <dbReference type="ChEBI" id="CHEBI:57292"/>
        <dbReference type="ChEBI" id="CHEBI:58189"/>
    </reaction>
</comment>
<evidence type="ECO:0000259" key="9">
    <source>
        <dbReference type="PROSITE" id="PS50975"/>
    </source>
</evidence>
<dbReference type="Gene3D" id="3.40.50.261">
    <property type="entry name" value="Succinyl-CoA synthetase domains"/>
    <property type="match status" value="1"/>
</dbReference>
<dbReference type="GO" id="GO:0006104">
    <property type="term" value="P:succinyl-CoA metabolic process"/>
    <property type="evidence" value="ECO:0007669"/>
    <property type="project" value="TreeGrafter"/>
</dbReference>
<evidence type="ECO:0000256" key="6">
    <source>
        <dbReference type="ARBA" id="ARBA00022840"/>
    </source>
</evidence>
<dbReference type="InterPro" id="IPR017866">
    <property type="entry name" value="Succ-CoA_synthase_bsu_CS"/>
</dbReference>
<evidence type="ECO:0000256" key="4">
    <source>
        <dbReference type="ARBA" id="ARBA00022723"/>
    </source>
</evidence>
<keyword evidence="7 8" id="KW-0460">Magnesium</keyword>
<evidence type="ECO:0000256" key="2">
    <source>
        <dbReference type="ARBA" id="ARBA00022532"/>
    </source>
</evidence>
<evidence type="ECO:0000256" key="7">
    <source>
        <dbReference type="ARBA" id="ARBA00022842"/>
    </source>
</evidence>
<evidence type="ECO:0000313" key="11">
    <source>
        <dbReference type="Proteomes" id="UP000237983"/>
    </source>
</evidence>
<dbReference type="PIRSF" id="PIRSF001554">
    <property type="entry name" value="SucCS_beta"/>
    <property type="match status" value="1"/>
</dbReference>
<dbReference type="InterPro" id="IPR005809">
    <property type="entry name" value="Succ_CoA_ligase-like_bsu"/>
</dbReference>
<dbReference type="PROSITE" id="PS50975">
    <property type="entry name" value="ATP_GRASP"/>
    <property type="match status" value="1"/>
</dbReference>
<dbReference type="InterPro" id="IPR013815">
    <property type="entry name" value="ATP_grasp_subdomain_1"/>
</dbReference>
<protein>
    <recommendedName>
        <fullName evidence="8">Succinate--CoA ligase [ADP-forming] subunit beta</fullName>
        <ecNumber evidence="8">6.2.1.5</ecNumber>
    </recommendedName>
    <alternativeName>
        <fullName evidence="8">Succinyl-CoA synthetase subunit beta</fullName>
        <shortName evidence="8">SCS-beta</shortName>
    </alternativeName>
</protein>
<comment type="pathway">
    <text evidence="8">Carbohydrate metabolism; tricarboxylic acid cycle; succinate from succinyl-CoA (ligase route): step 1/1.</text>
</comment>
<dbReference type="PANTHER" id="PTHR11815:SF10">
    <property type="entry name" value="SUCCINATE--COA LIGASE [GDP-FORMING] SUBUNIT BETA, MITOCHONDRIAL"/>
    <property type="match status" value="1"/>
</dbReference>
<organism evidence="10 11">
    <name type="scientific">Glaciihabitans tibetensis</name>
    <dbReference type="NCBI Taxonomy" id="1266600"/>
    <lineage>
        <taxon>Bacteria</taxon>
        <taxon>Bacillati</taxon>
        <taxon>Actinomycetota</taxon>
        <taxon>Actinomycetes</taxon>
        <taxon>Micrococcales</taxon>
        <taxon>Microbacteriaceae</taxon>
        <taxon>Glaciihabitans</taxon>
    </lineage>
</organism>
<reference evidence="10 11" key="1">
    <citation type="submission" date="2018-03" db="EMBL/GenBank/DDBJ databases">
        <title>Genomic Encyclopedia of Type Strains, Phase III (KMG-III): the genomes of soil and plant-associated and newly described type strains.</title>
        <authorList>
            <person name="Whitman W."/>
        </authorList>
    </citation>
    <scope>NUCLEOTIDE SEQUENCE [LARGE SCALE GENOMIC DNA]</scope>
    <source>
        <strain evidence="10 11">CGMCC 1.12484</strain>
    </source>
</reference>
<evidence type="ECO:0000256" key="1">
    <source>
        <dbReference type="ARBA" id="ARBA00009182"/>
    </source>
</evidence>
<dbReference type="GO" id="GO:0004776">
    <property type="term" value="F:succinate-CoA ligase (GDP-forming) activity"/>
    <property type="evidence" value="ECO:0007669"/>
    <property type="project" value="RHEA"/>
</dbReference>